<dbReference type="OMA" id="NHACSAS"/>
<reference evidence="8" key="1">
    <citation type="submission" date="2010-11" db="EMBL/GenBank/DDBJ databases">
        <title>The genome sequence of Microbotryum violaceum strain p1A1 Lamole.</title>
        <authorList>
            <person name="Cuomo C."/>
            <person name="Perlin M."/>
            <person name="Young S.K."/>
            <person name="Zeng Q."/>
            <person name="Gargeya S."/>
            <person name="Alvarado L."/>
            <person name="Berlin A."/>
            <person name="Chapman S.B."/>
            <person name="Chen Z."/>
            <person name="Freedman E."/>
            <person name="Gellesch M."/>
            <person name="Goldberg J."/>
            <person name="Griggs A."/>
            <person name="Gujja S."/>
            <person name="Heilman E."/>
            <person name="Heiman D."/>
            <person name="Howarth C."/>
            <person name="Mehta T."/>
            <person name="Neiman D."/>
            <person name="Pearson M."/>
            <person name="Roberts A."/>
            <person name="Saif S."/>
            <person name="Shea T."/>
            <person name="Shenoy N."/>
            <person name="Sisk P."/>
            <person name="Stolte C."/>
            <person name="Sykes S."/>
            <person name="White J."/>
            <person name="Yandava C."/>
            <person name="Haas B."/>
            <person name="Nusbaum C."/>
            <person name="Birren B."/>
        </authorList>
    </citation>
    <scope>NUCLEOTIDE SEQUENCE [LARGE SCALE GENOMIC DNA]</scope>
    <source>
        <strain evidence="8">p1A1 Lamole</strain>
    </source>
</reference>
<dbReference type="Pfam" id="PF01428">
    <property type="entry name" value="zf-AN1"/>
    <property type="match status" value="1"/>
</dbReference>
<evidence type="ECO:0000313" key="8">
    <source>
        <dbReference type="Proteomes" id="UP000017200"/>
    </source>
</evidence>
<keyword evidence="8" id="KW-1185">Reference proteome</keyword>
<dbReference type="InParanoid" id="U5HHS3"/>
<keyword evidence="3" id="KW-0862">Zinc</keyword>
<reference evidence="6" key="2">
    <citation type="submission" date="2010-11" db="EMBL/GenBank/DDBJ databases">
        <authorList>
            <consortium name="The Broad Institute Genome Sequencing Platform"/>
            <person name="Earl A."/>
            <person name="Ward D."/>
            <person name="Feldgarden M."/>
            <person name="Gevers D."/>
            <person name="Butler R."/>
            <person name="Young S.K."/>
            <person name="Zeng Q."/>
            <person name="Gargeya S."/>
            <person name="Fitzgerald M."/>
            <person name="Haas B."/>
            <person name="Abouelleil A."/>
            <person name="Alvarado L."/>
            <person name="Arachchi H.M."/>
            <person name="Berlin A."/>
            <person name="Brown A."/>
            <person name="Chapman S.B."/>
            <person name="Chen Z."/>
            <person name="Dunbar C."/>
            <person name="Freedman E."/>
            <person name="Gearin G."/>
            <person name="Gellesch M."/>
            <person name="Goldberg J."/>
            <person name="Griggs A."/>
            <person name="Gujja S."/>
            <person name="Heilman E."/>
            <person name="Heiman D."/>
            <person name="Howarth C."/>
            <person name="Larson L."/>
            <person name="Lui A."/>
            <person name="MacDonald P.J.P."/>
            <person name="Mehta T."/>
            <person name="Montmayeur A."/>
            <person name="Murphy C."/>
            <person name="Neiman D."/>
            <person name="Pearson M."/>
            <person name="Priest M."/>
            <person name="Roberts A."/>
            <person name="Saif S."/>
            <person name="Shea T."/>
            <person name="Shenoy N."/>
            <person name="Sisk P."/>
            <person name="Stolte C."/>
            <person name="Sykes S."/>
            <person name="White J."/>
            <person name="Yandava C."/>
            <person name="Wortman J."/>
            <person name="Nusbaum C."/>
            <person name="Birren B."/>
        </authorList>
    </citation>
    <scope>NUCLEOTIDE SEQUENCE</scope>
    <source>
        <strain evidence="6">P1A1 Lamole</strain>
    </source>
</reference>
<accession>U5HHS3</accession>
<dbReference type="PROSITE" id="PS51039">
    <property type="entry name" value="ZF_AN1"/>
    <property type="match status" value="1"/>
</dbReference>
<keyword evidence="1" id="KW-0479">Metal-binding</keyword>
<dbReference type="AlphaFoldDB" id="U5HHS3"/>
<dbReference type="EMBL" id="GL541774">
    <property type="protein sequence ID" value="KDE02880.1"/>
    <property type="molecule type" value="Genomic_DNA"/>
</dbReference>
<dbReference type="InterPro" id="IPR057358">
    <property type="entry name" value="UBL_ZFAND1-like"/>
</dbReference>
<dbReference type="OrthoDB" id="431929at2759"/>
<evidence type="ECO:0000259" key="5">
    <source>
        <dbReference type="PROSITE" id="PS51039"/>
    </source>
</evidence>
<dbReference type="InterPro" id="IPR035896">
    <property type="entry name" value="AN1-like_Znf"/>
</dbReference>
<sequence>MPDSYAIEVHCSLEACRTLDLLPIRCAGCTLVFCGPHAPPAQHGCSDIARATTDNVQDGKRFADKFEDLLPAPQRHAFERDQMKQDQHARSTLAKETIERNFGVSSMLTAPPTKLPAAVKSAHTKPLSPVIALMKLKQRAQPIDATAKRLKMEDRLYLTVRFCEGEERTVASTKEVWLGKESTGGKAIDQMARIFDVANFNNTTTDGKKRLTLASSINDDTCLPTSERLSQLVQNGTELILMRGARFE</sequence>
<dbReference type="EMBL" id="AEIJ01000817">
    <property type="status" value="NOT_ANNOTATED_CDS"/>
    <property type="molecule type" value="Genomic_DNA"/>
</dbReference>
<proteinExistence type="predicted"/>
<keyword evidence="2 4" id="KW-0863">Zinc-finger</keyword>
<evidence type="ECO:0000256" key="1">
    <source>
        <dbReference type="ARBA" id="ARBA00022723"/>
    </source>
</evidence>
<dbReference type="SUPFAM" id="SSF118310">
    <property type="entry name" value="AN1-like Zinc finger"/>
    <property type="match status" value="1"/>
</dbReference>
<dbReference type="InterPro" id="IPR000058">
    <property type="entry name" value="Znf_AN1"/>
</dbReference>
<evidence type="ECO:0000256" key="4">
    <source>
        <dbReference type="PROSITE-ProRule" id="PRU00449"/>
    </source>
</evidence>
<evidence type="ECO:0000313" key="6">
    <source>
        <dbReference type="EMBL" id="KDE02880.1"/>
    </source>
</evidence>
<gene>
    <name evidence="6" type="ORF">MVLG_06599</name>
</gene>
<dbReference type="GO" id="GO:0008270">
    <property type="term" value="F:zinc ion binding"/>
    <property type="evidence" value="ECO:0007669"/>
    <property type="project" value="UniProtKB-KW"/>
</dbReference>
<evidence type="ECO:0000313" key="7">
    <source>
        <dbReference type="EnsemblFungi" id="MVLG_06599T0"/>
    </source>
</evidence>
<organism evidence="6">
    <name type="scientific">Microbotryum lychnidis-dioicae (strain p1A1 Lamole / MvSl-1064)</name>
    <name type="common">Anther smut fungus</name>
    <dbReference type="NCBI Taxonomy" id="683840"/>
    <lineage>
        <taxon>Eukaryota</taxon>
        <taxon>Fungi</taxon>
        <taxon>Dikarya</taxon>
        <taxon>Basidiomycota</taxon>
        <taxon>Pucciniomycotina</taxon>
        <taxon>Microbotryomycetes</taxon>
        <taxon>Microbotryales</taxon>
        <taxon>Microbotryaceae</taxon>
        <taxon>Microbotryum</taxon>
    </lineage>
</organism>
<dbReference type="Gene3D" id="4.10.1110.10">
    <property type="entry name" value="AN1-like Zinc finger"/>
    <property type="match status" value="1"/>
</dbReference>
<evidence type="ECO:0000256" key="2">
    <source>
        <dbReference type="ARBA" id="ARBA00022771"/>
    </source>
</evidence>
<dbReference type="Proteomes" id="UP000017200">
    <property type="component" value="Unassembled WGS sequence"/>
</dbReference>
<dbReference type="HOGENOM" id="CLU_052358_1_0_1"/>
<dbReference type="STRING" id="683840.U5HHS3"/>
<protein>
    <recommendedName>
        <fullName evidence="5">AN1-type domain-containing protein</fullName>
    </recommendedName>
</protein>
<name>U5HHS3_USTV1</name>
<dbReference type="EnsemblFungi" id="MVLG_06599T0">
    <property type="protein sequence ID" value="MVLG_06599T0"/>
    <property type="gene ID" value="MVLG_06599"/>
</dbReference>
<reference evidence="6 8" key="3">
    <citation type="journal article" date="2015" name="BMC Genomics">
        <title>Sex and parasites: genomic and transcriptomic analysis of Microbotryum lychnidis-dioicae, the biotrophic and plant-castrating anther smut fungus.</title>
        <authorList>
            <person name="Perlin M.H."/>
            <person name="Amselem J."/>
            <person name="Fontanillas E."/>
            <person name="Toh S.S."/>
            <person name="Chen Z."/>
            <person name="Goldberg J."/>
            <person name="Duplessis S."/>
            <person name="Henrissat B."/>
            <person name="Young S."/>
            <person name="Zeng Q."/>
            <person name="Aguileta G."/>
            <person name="Petit E."/>
            <person name="Badouin H."/>
            <person name="Andrews J."/>
            <person name="Razeeq D."/>
            <person name="Gabaldon T."/>
            <person name="Quesneville H."/>
            <person name="Giraud T."/>
            <person name="Hood M.E."/>
            <person name="Schultz D.J."/>
            <person name="Cuomo C.A."/>
        </authorList>
    </citation>
    <scope>NUCLEOTIDE SEQUENCE [LARGE SCALE GENOMIC DNA]</scope>
    <source>
        <strain evidence="8">p1A1 Lamole</strain>
        <strain evidence="6">P1A1 Lamole</strain>
    </source>
</reference>
<evidence type="ECO:0000256" key="3">
    <source>
        <dbReference type="ARBA" id="ARBA00022833"/>
    </source>
</evidence>
<dbReference type="SMART" id="SM00154">
    <property type="entry name" value="ZnF_AN1"/>
    <property type="match status" value="1"/>
</dbReference>
<dbReference type="Pfam" id="PF25327">
    <property type="entry name" value="UBL_ZFAND1"/>
    <property type="match status" value="1"/>
</dbReference>
<feature type="domain" description="AN1-type" evidence="5">
    <location>
        <begin position="5"/>
        <end position="53"/>
    </location>
</feature>
<reference evidence="7" key="4">
    <citation type="submission" date="2015-06" db="UniProtKB">
        <authorList>
            <consortium name="EnsemblFungi"/>
        </authorList>
    </citation>
    <scope>IDENTIFICATION</scope>
</reference>